<organism evidence="1 2">
    <name type="scientific">Nephila pilipes</name>
    <name type="common">Giant wood spider</name>
    <name type="synonym">Nephila maculata</name>
    <dbReference type="NCBI Taxonomy" id="299642"/>
    <lineage>
        <taxon>Eukaryota</taxon>
        <taxon>Metazoa</taxon>
        <taxon>Ecdysozoa</taxon>
        <taxon>Arthropoda</taxon>
        <taxon>Chelicerata</taxon>
        <taxon>Arachnida</taxon>
        <taxon>Araneae</taxon>
        <taxon>Araneomorphae</taxon>
        <taxon>Entelegynae</taxon>
        <taxon>Araneoidea</taxon>
        <taxon>Nephilidae</taxon>
        <taxon>Nephila</taxon>
    </lineage>
</organism>
<feature type="non-terminal residue" evidence="1">
    <location>
        <position position="1"/>
    </location>
</feature>
<dbReference type="EMBL" id="BMAW01013343">
    <property type="protein sequence ID" value="GFT33405.1"/>
    <property type="molecule type" value="Genomic_DNA"/>
</dbReference>
<accession>A0A8X6NTJ1</accession>
<name>A0A8X6NTJ1_NEPPI</name>
<reference evidence="1" key="1">
    <citation type="submission" date="2020-08" db="EMBL/GenBank/DDBJ databases">
        <title>Multicomponent nature underlies the extraordinary mechanical properties of spider dragline silk.</title>
        <authorList>
            <person name="Kono N."/>
            <person name="Nakamura H."/>
            <person name="Mori M."/>
            <person name="Yoshida Y."/>
            <person name="Ohtoshi R."/>
            <person name="Malay A.D."/>
            <person name="Moran D.A.P."/>
            <person name="Tomita M."/>
            <person name="Numata K."/>
            <person name="Arakawa K."/>
        </authorList>
    </citation>
    <scope>NUCLEOTIDE SEQUENCE</scope>
</reference>
<gene>
    <name evidence="1" type="ORF">NPIL_314961</name>
</gene>
<dbReference type="AlphaFoldDB" id="A0A8X6NTJ1"/>
<evidence type="ECO:0000313" key="2">
    <source>
        <dbReference type="Proteomes" id="UP000887013"/>
    </source>
</evidence>
<comment type="caution">
    <text evidence="1">The sequence shown here is derived from an EMBL/GenBank/DDBJ whole genome shotgun (WGS) entry which is preliminary data.</text>
</comment>
<keyword evidence="2" id="KW-1185">Reference proteome</keyword>
<evidence type="ECO:0000313" key="1">
    <source>
        <dbReference type="EMBL" id="GFT33405.1"/>
    </source>
</evidence>
<protein>
    <submittedName>
        <fullName evidence="1">Uncharacterized protein</fullName>
    </submittedName>
</protein>
<sequence length="74" mass="7920">STAQEFLYDYGDAYGVVEVVEDLCTAAACNQSCINSNSSCREDTNTSDWMSVKNGIVTSAHPPVGVLREETVLG</sequence>
<proteinExistence type="predicted"/>
<dbReference type="Proteomes" id="UP000887013">
    <property type="component" value="Unassembled WGS sequence"/>
</dbReference>